<proteinExistence type="predicted"/>
<dbReference type="AlphaFoldDB" id="A0AAD9PK16"/>
<dbReference type="Proteomes" id="UP001214638">
    <property type="component" value="Unassembled WGS sequence"/>
</dbReference>
<dbReference type="SUPFAM" id="SSF54236">
    <property type="entry name" value="Ubiquitin-like"/>
    <property type="match status" value="1"/>
</dbReference>
<gene>
    <name evidence="1" type="ORF">BdWA1_002725</name>
</gene>
<keyword evidence="2" id="KW-1185">Reference proteome</keyword>
<reference evidence="1" key="1">
    <citation type="journal article" date="2023" name="Nat. Microbiol.">
        <title>Babesia duncani multi-omics identifies virulence factors and drug targets.</title>
        <authorList>
            <person name="Singh P."/>
            <person name="Lonardi S."/>
            <person name="Liang Q."/>
            <person name="Vydyam P."/>
            <person name="Khabirova E."/>
            <person name="Fang T."/>
            <person name="Gihaz S."/>
            <person name="Thekkiniath J."/>
            <person name="Munshi M."/>
            <person name="Abel S."/>
            <person name="Ciampossin L."/>
            <person name="Batugedara G."/>
            <person name="Gupta M."/>
            <person name="Lu X.M."/>
            <person name="Lenz T."/>
            <person name="Chakravarty S."/>
            <person name="Cornillot E."/>
            <person name="Hu Y."/>
            <person name="Ma W."/>
            <person name="Gonzalez L.M."/>
            <person name="Sanchez S."/>
            <person name="Estrada K."/>
            <person name="Sanchez-Flores A."/>
            <person name="Montero E."/>
            <person name="Harb O.S."/>
            <person name="Le Roch K.G."/>
            <person name="Mamoun C.B."/>
        </authorList>
    </citation>
    <scope>NUCLEOTIDE SEQUENCE</scope>
    <source>
        <strain evidence="1">WA1</strain>
    </source>
</reference>
<dbReference type="GeneID" id="94337022"/>
<sequence length="300" mass="34446">MTELSIPSAETTSRSNEQDDLFDVDGVEYTQQLESLYPCSIAHALDILQSVGNDAVIYNLVVALEKEFKIKHKSLEAKFFDPFKPYQHSADLNANSSRENFHLNKEDLIRKDINTTLQVLSVCLFYFRNKSQHSDNSQLIDDWHPKITKWGNSLTNLKNENDDEVAKPTPALIMKMYNVGENNNFKSVSKTELSKLKQQCELLQRNPIVQIKIRLSNTNMQLVLQVPPRTNIGHMRKQIQTILSDSLNLNDWYLTLPHAKDPLQDSQTLLQSDLIGKVILHLIMKRSNLQFGIQAKKYHA</sequence>
<dbReference type="RefSeq" id="XP_067802967.1">
    <property type="nucleotide sequence ID" value="XM_067947745.1"/>
</dbReference>
<accession>A0AAD9PK16</accession>
<dbReference type="InterPro" id="IPR029071">
    <property type="entry name" value="Ubiquitin-like_domsf"/>
</dbReference>
<name>A0AAD9PK16_9APIC</name>
<organism evidence="1 2">
    <name type="scientific">Babesia duncani</name>
    <dbReference type="NCBI Taxonomy" id="323732"/>
    <lineage>
        <taxon>Eukaryota</taxon>
        <taxon>Sar</taxon>
        <taxon>Alveolata</taxon>
        <taxon>Apicomplexa</taxon>
        <taxon>Aconoidasida</taxon>
        <taxon>Piroplasmida</taxon>
        <taxon>Babesiidae</taxon>
        <taxon>Babesia</taxon>
    </lineage>
</organism>
<protein>
    <submittedName>
        <fullName evidence="1">Ubiquitin-like domain superfamily</fullName>
    </submittedName>
</protein>
<evidence type="ECO:0000313" key="2">
    <source>
        <dbReference type="Proteomes" id="UP001214638"/>
    </source>
</evidence>
<dbReference type="EMBL" id="JALLKP010000003">
    <property type="protein sequence ID" value="KAK2196125.1"/>
    <property type="molecule type" value="Genomic_DNA"/>
</dbReference>
<evidence type="ECO:0000313" key="1">
    <source>
        <dbReference type="EMBL" id="KAK2196125.1"/>
    </source>
</evidence>
<dbReference type="KEGG" id="bdw:94337022"/>
<comment type="caution">
    <text evidence="1">The sequence shown here is derived from an EMBL/GenBank/DDBJ whole genome shotgun (WGS) entry which is preliminary data.</text>
</comment>